<dbReference type="GO" id="GO:0009653">
    <property type="term" value="P:anatomical structure morphogenesis"/>
    <property type="evidence" value="ECO:0007669"/>
    <property type="project" value="TreeGrafter"/>
</dbReference>
<protein>
    <submittedName>
        <fullName evidence="6">ZP domain-containing protein</fullName>
    </submittedName>
</protein>
<evidence type="ECO:0000259" key="4">
    <source>
        <dbReference type="PROSITE" id="PS51034"/>
    </source>
</evidence>
<dbReference type="PANTHER" id="PTHR47327">
    <property type="entry name" value="FI18240P1-RELATED"/>
    <property type="match status" value="1"/>
</dbReference>
<reference evidence="5" key="1">
    <citation type="submission" date="2013-12" db="EMBL/GenBank/DDBJ databases">
        <authorList>
            <person name="Aslett M."/>
        </authorList>
    </citation>
    <scope>NUCLEOTIDE SEQUENCE [LARGE SCALE GENOMIC DNA]</scope>
    <source>
        <strain evidence="5">Lindley</strain>
    </source>
</reference>
<reference evidence="5" key="2">
    <citation type="submission" date="2014-05" db="EMBL/GenBank/DDBJ databases">
        <title>The genome and life-stage specific transcriptomes of Globodera pallida elucidate key aspects of plant parasitism by a cyst nematode.</title>
        <authorList>
            <person name="Cotton J.A."/>
            <person name="Lilley C.J."/>
            <person name="Jones L.M."/>
            <person name="Kikuchi T."/>
            <person name="Reid A.J."/>
            <person name="Thorpe P."/>
            <person name="Tsai I.J."/>
            <person name="Beasley H."/>
            <person name="Blok V."/>
            <person name="Cock P.J.A."/>
            <person name="Van den Akker S.E."/>
            <person name="Holroyd N."/>
            <person name="Hunt M."/>
            <person name="Mantelin S."/>
            <person name="Naghra H."/>
            <person name="Pain A."/>
            <person name="Palomares-Rius J.E."/>
            <person name="Zarowiecki M."/>
            <person name="Berriman M."/>
            <person name="Jones J.T."/>
            <person name="Urwin P.E."/>
        </authorList>
    </citation>
    <scope>NUCLEOTIDE SEQUENCE [LARGE SCALE GENOMIC DNA]</scope>
    <source>
        <strain evidence="5">Lindley</strain>
    </source>
</reference>
<dbReference type="Gene3D" id="2.60.40.4100">
    <property type="entry name" value="Zona pellucida, ZP-C domain"/>
    <property type="match status" value="1"/>
</dbReference>
<dbReference type="WBParaSite" id="GPLIN_001129700">
    <property type="protein sequence ID" value="GPLIN_001129700"/>
    <property type="gene ID" value="GPLIN_001129700"/>
</dbReference>
<evidence type="ECO:0000313" key="6">
    <source>
        <dbReference type="WBParaSite" id="GPLIN_001129700"/>
    </source>
</evidence>
<dbReference type="AlphaFoldDB" id="A0A183CEJ2"/>
<feature type="transmembrane region" description="Helical" evidence="3">
    <location>
        <begin position="280"/>
        <end position="302"/>
    </location>
</feature>
<organism evidence="5 6">
    <name type="scientific">Globodera pallida</name>
    <name type="common">Potato cyst nematode worm</name>
    <name type="synonym">Heterodera pallida</name>
    <dbReference type="NCBI Taxonomy" id="36090"/>
    <lineage>
        <taxon>Eukaryota</taxon>
        <taxon>Metazoa</taxon>
        <taxon>Ecdysozoa</taxon>
        <taxon>Nematoda</taxon>
        <taxon>Chromadorea</taxon>
        <taxon>Rhabditida</taxon>
        <taxon>Tylenchina</taxon>
        <taxon>Tylenchomorpha</taxon>
        <taxon>Tylenchoidea</taxon>
        <taxon>Heteroderidae</taxon>
        <taxon>Heteroderinae</taxon>
        <taxon>Globodera</taxon>
    </lineage>
</organism>
<keyword evidence="3" id="KW-0472">Membrane</keyword>
<dbReference type="InterPro" id="IPR055355">
    <property type="entry name" value="ZP-C"/>
</dbReference>
<feature type="domain" description="ZP" evidence="4">
    <location>
        <begin position="1"/>
        <end position="180"/>
    </location>
</feature>
<feature type="region of interest" description="Disordered" evidence="2">
    <location>
        <begin position="239"/>
        <end position="268"/>
    </location>
</feature>
<keyword evidence="5" id="KW-1185">Reference proteome</keyword>
<dbReference type="InterPro" id="IPR001507">
    <property type="entry name" value="ZP_dom"/>
</dbReference>
<keyword evidence="1" id="KW-1015">Disulfide bond</keyword>
<dbReference type="InterPro" id="IPR052774">
    <property type="entry name" value="Celegans_DevNeuronal_Protein"/>
</dbReference>
<sequence>MVASRYWSRSRGAVGAAGAAGASPEAGFEGTVIVTTIFETKEAEPQVLSAGTPPPITAQLTFLDADNQPSEKASIGDQLHLVVTSEQAGPHNMMVTECVATRVGGEGEAVPFTIIDNGCPRYPALVGPVEQDFDKNRLKAEMKAFRLDGSYDIQIQCTIMFCAGPNGCPPSNCLDSGTNELFMSHGRRKRSIGQLLEEEQQQTAETLSAIIRVLAEGEQEEEVERFYNRTGNRAFSYKIAGNGNATHNRTTSSQHRRRQQQQNVQRQSISPDMVCLADSLFISTVVSMSMICLMLSALIVIWGCHSLRKGHTDDGTGAKLPK</sequence>
<dbReference type="PANTHER" id="PTHR47327:SF3">
    <property type="entry name" value="PAN DOMAIN PROTEIN"/>
    <property type="match status" value="1"/>
</dbReference>
<name>A0A183CEJ2_GLOPA</name>
<proteinExistence type="predicted"/>
<evidence type="ECO:0000256" key="2">
    <source>
        <dbReference type="SAM" id="MobiDB-lite"/>
    </source>
</evidence>
<evidence type="ECO:0000313" key="5">
    <source>
        <dbReference type="Proteomes" id="UP000050741"/>
    </source>
</evidence>
<keyword evidence="3" id="KW-1133">Transmembrane helix</keyword>
<accession>A0A183CEJ2</accession>
<dbReference type="Pfam" id="PF00100">
    <property type="entry name" value="Zona_pellucida"/>
    <property type="match status" value="1"/>
</dbReference>
<keyword evidence="3" id="KW-0812">Transmembrane</keyword>
<dbReference type="InterPro" id="IPR042235">
    <property type="entry name" value="ZP-C_dom"/>
</dbReference>
<dbReference type="Proteomes" id="UP000050741">
    <property type="component" value="Unassembled WGS sequence"/>
</dbReference>
<reference evidence="6" key="3">
    <citation type="submission" date="2016-06" db="UniProtKB">
        <authorList>
            <consortium name="WormBaseParasite"/>
        </authorList>
    </citation>
    <scope>IDENTIFICATION</scope>
</reference>
<evidence type="ECO:0000256" key="1">
    <source>
        <dbReference type="ARBA" id="ARBA00023157"/>
    </source>
</evidence>
<dbReference type="PROSITE" id="PS51034">
    <property type="entry name" value="ZP_2"/>
    <property type="match status" value="1"/>
</dbReference>
<evidence type="ECO:0000256" key="3">
    <source>
        <dbReference type="SAM" id="Phobius"/>
    </source>
</evidence>